<dbReference type="SUPFAM" id="SSF55347">
    <property type="entry name" value="Glyceraldehyde-3-phosphate dehydrogenase-like, C-terminal domain"/>
    <property type="match status" value="1"/>
</dbReference>
<dbReference type="SUPFAM" id="SSF51735">
    <property type="entry name" value="NAD(P)-binding Rossmann-fold domains"/>
    <property type="match status" value="1"/>
</dbReference>
<proteinExistence type="predicted"/>
<evidence type="ECO:0000259" key="1">
    <source>
        <dbReference type="Pfam" id="PF01408"/>
    </source>
</evidence>
<sequence>MATSKTIALCGAGMISGAHAMAAHVVGASITAVASRTEAKSAERASQLNTVSVSYEQLPSGADIVIVATPPAHHFLHTVHALKSGAAVIVEKPLVFTLDEADRLLDLVEHSGAKVLYAENLAYAPVVHAFIKRVTTIGPLNHLVLKTIQSFPQWGDFTTAQWGGGALFDLGVHPLAIAVLIGRATRAGEVVALSATLRGEITDTHAEVHLRFESGLTATVTSSWEGEAIPTWDIEASSNEGVVRAELFPHLTLEHNGDEVALPATTAAIPMIEQFGYVGQLSAFIADLEEGTQPFMDVAFGRWIMEIVCAGYYSAALGSHEVSVPSGCDRFKSPVQLWKGF</sequence>
<name>A0A6J7T7B9_9ZZZZ</name>
<evidence type="ECO:0000313" key="3">
    <source>
        <dbReference type="EMBL" id="CAB5049684.1"/>
    </source>
</evidence>
<dbReference type="Pfam" id="PF01408">
    <property type="entry name" value="GFO_IDH_MocA"/>
    <property type="match status" value="1"/>
</dbReference>
<dbReference type="AlphaFoldDB" id="A0A6J7T7B9"/>
<dbReference type="Gene3D" id="3.40.50.720">
    <property type="entry name" value="NAD(P)-binding Rossmann-like Domain"/>
    <property type="match status" value="1"/>
</dbReference>
<dbReference type="PANTHER" id="PTHR43377">
    <property type="entry name" value="BILIVERDIN REDUCTASE A"/>
    <property type="match status" value="1"/>
</dbReference>
<gene>
    <name evidence="3" type="ORF">UFOPK4275_00735</name>
</gene>
<feature type="domain" description="GFO/IDH/MocA-like oxidoreductase" evidence="2">
    <location>
        <begin position="137"/>
        <end position="225"/>
    </location>
</feature>
<dbReference type="PANTHER" id="PTHR43377:SF1">
    <property type="entry name" value="BILIVERDIN REDUCTASE A"/>
    <property type="match status" value="1"/>
</dbReference>
<accession>A0A6J7T7B9</accession>
<dbReference type="InterPro" id="IPR055170">
    <property type="entry name" value="GFO_IDH_MocA-like_dom"/>
</dbReference>
<dbReference type="InterPro" id="IPR036291">
    <property type="entry name" value="NAD(P)-bd_dom_sf"/>
</dbReference>
<evidence type="ECO:0000259" key="2">
    <source>
        <dbReference type="Pfam" id="PF22725"/>
    </source>
</evidence>
<dbReference type="InterPro" id="IPR051450">
    <property type="entry name" value="Gfo/Idh/MocA_Oxidoreductases"/>
</dbReference>
<dbReference type="Pfam" id="PF22725">
    <property type="entry name" value="GFO_IDH_MocA_C3"/>
    <property type="match status" value="1"/>
</dbReference>
<reference evidence="3" key="1">
    <citation type="submission" date="2020-05" db="EMBL/GenBank/DDBJ databases">
        <authorList>
            <person name="Chiriac C."/>
            <person name="Salcher M."/>
            <person name="Ghai R."/>
            <person name="Kavagutti S V."/>
        </authorList>
    </citation>
    <scope>NUCLEOTIDE SEQUENCE</scope>
</reference>
<protein>
    <submittedName>
        <fullName evidence="3">Unannotated protein</fullName>
    </submittedName>
</protein>
<dbReference type="GO" id="GO:0000166">
    <property type="term" value="F:nucleotide binding"/>
    <property type="evidence" value="ECO:0007669"/>
    <property type="project" value="InterPro"/>
</dbReference>
<dbReference type="Gene3D" id="3.30.360.10">
    <property type="entry name" value="Dihydrodipicolinate Reductase, domain 2"/>
    <property type="match status" value="1"/>
</dbReference>
<organism evidence="3">
    <name type="scientific">freshwater metagenome</name>
    <dbReference type="NCBI Taxonomy" id="449393"/>
    <lineage>
        <taxon>unclassified sequences</taxon>
        <taxon>metagenomes</taxon>
        <taxon>ecological metagenomes</taxon>
    </lineage>
</organism>
<dbReference type="EMBL" id="CAFBQJ010000117">
    <property type="protein sequence ID" value="CAB5049684.1"/>
    <property type="molecule type" value="Genomic_DNA"/>
</dbReference>
<feature type="domain" description="Gfo/Idh/MocA-like oxidoreductase N-terminal" evidence="1">
    <location>
        <begin position="6"/>
        <end position="116"/>
    </location>
</feature>
<dbReference type="InterPro" id="IPR000683">
    <property type="entry name" value="Gfo/Idh/MocA-like_OxRdtase_N"/>
</dbReference>